<dbReference type="PANTHER" id="PTHR47542:SF2">
    <property type="entry name" value="ACYL-COA N-ACYLTRANSFERASES (NAT) SUPERFAMILY PROTEIN"/>
    <property type="match status" value="1"/>
</dbReference>
<dbReference type="RefSeq" id="WP_199494559.1">
    <property type="nucleotide sequence ID" value="NZ_CP081832.1"/>
</dbReference>
<evidence type="ECO:0000313" key="2">
    <source>
        <dbReference type="EMBL" id="MBJ7267090.1"/>
    </source>
</evidence>
<organism evidence="3 4">
    <name type="scientific">Idiomarina abyssalis</name>
    <dbReference type="NCBI Taxonomy" id="86102"/>
    <lineage>
        <taxon>Bacteria</taxon>
        <taxon>Pseudomonadati</taxon>
        <taxon>Pseudomonadota</taxon>
        <taxon>Gammaproteobacteria</taxon>
        <taxon>Alteromonadales</taxon>
        <taxon>Idiomarinaceae</taxon>
        <taxon>Idiomarina</taxon>
    </lineage>
</organism>
<dbReference type="Gene3D" id="3.40.630.30">
    <property type="match status" value="1"/>
</dbReference>
<keyword evidence="5" id="KW-1185">Reference proteome</keyword>
<dbReference type="AlphaFoldDB" id="A0A8I1GC13"/>
<dbReference type="EMBL" id="JAEMOS010000026">
    <property type="protein sequence ID" value="MBJ7267090.1"/>
    <property type="molecule type" value="Genomic_DNA"/>
</dbReference>
<dbReference type="SUPFAM" id="SSF55729">
    <property type="entry name" value="Acyl-CoA N-acyltransferases (Nat)"/>
    <property type="match status" value="1"/>
</dbReference>
<protein>
    <submittedName>
        <fullName evidence="3">GNAT family N-acetyltransferase</fullName>
    </submittedName>
</protein>
<dbReference type="Proteomes" id="UP000655994">
    <property type="component" value="Unassembled WGS sequence"/>
</dbReference>
<accession>A0A8I1GC13</accession>
<evidence type="ECO:0000259" key="1">
    <source>
        <dbReference type="PROSITE" id="PS51186"/>
    </source>
</evidence>
<feature type="domain" description="N-acetyltransferase" evidence="1">
    <location>
        <begin position="53"/>
        <end position="200"/>
    </location>
</feature>
<dbReference type="CDD" id="cd04301">
    <property type="entry name" value="NAT_SF"/>
    <property type="match status" value="1"/>
</dbReference>
<gene>
    <name evidence="2" type="ORF">JHC10_09085</name>
    <name evidence="3" type="ORF">JHC11_09200</name>
</gene>
<evidence type="ECO:0000313" key="5">
    <source>
        <dbReference type="Proteomes" id="UP000655994"/>
    </source>
</evidence>
<dbReference type="Proteomes" id="UP000621390">
    <property type="component" value="Unassembled WGS sequence"/>
</dbReference>
<dbReference type="InterPro" id="IPR000182">
    <property type="entry name" value="GNAT_dom"/>
</dbReference>
<dbReference type="GeneID" id="78252110"/>
<proteinExistence type="predicted"/>
<comment type="caution">
    <text evidence="3">The sequence shown here is derived from an EMBL/GenBank/DDBJ whole genome shotgun (WGS) entry which is preliminary data.</text>
</comment>
<evidence type="ECO:0000313" key="4">
    <source>
        <dbReference type="Proteomes" id="UP000621390"/>
    </source>
</evidence>
<dbReference type="EMBL" id="JAEMOP010000002">
    <property type="protein sequence ID" value="MBJ7316162.1"/>
    <property type="molecule type" value="Genomic_DNA"/>
</dbReference>
<dbReference type="PROSITE" id="PS51186">
    <property type="entry name" value="GNAT"/>
    <property type="match status" value="1"/>
</dbReference>
<dbReference type="Pfam" id="PF00583">
    <property type="entry name" value="Acetyltransf_1"/>
    <property type="match status" value="1"/>
</dbReference>
<sequence length="202" mass="22879">MTEEKASRERIYQVSSNRERASHKLRYVEASAPIEEDCRLCVGSLAATDHNENEFSIAKTVYDDIARMAFLEKQLYSNQAYPPLFFYQALQQWRDTFLSLKVDNKVAGYSLMVPLADNALALMSLLIGKSFQGQGLGKELLHQSILLAQSLHYKRLELSVSPKNKSAVCLYERFGFQTTDSIKDYLGPGEDRILMSLPLAKT</sequence>
<reference evidence="3 5" key="1">
    <citation type="submission" date="2020-09" db="EMBL/GenBank/DDBJ databases">
        <title>Draft Genomes of Bacterial Isolates from North Pond Shallow Sediments.</title>
        <authorList>
            <person name="Kiel Reese B."/>
            <person name="Mullis M."/>
            <person name="Weisend R.E."/>
        </authorList>
    </citation>
    <scope>NUCLEOTIDE SEQUENCE</scope>
    <source>
        <strain evidence="3">KJE-2</strain>
        <strain evidence="2 5">KJE-3</strain>
    </source>
</reference>
<name>A0A8I1GC13_9GAMM</name>
<dbReference type="PANTHER" id="PTHR47542">
    <property type="entry name" value="ACYL-COA N-ACYLTRANSFERASES (NAT) SUPERFAMILY PROTEIN"/>
    <property type="match status" value="1"/>
</dbReference>
<dbReference type="GO" id="GO:0016747">
    <property type="term" value="F:acyltransferase activity, transferring groups other than amino-acyl groups"/>
    <property type="evidence" value="ECO:0007669"/>
    <property type="project" value="InterPro"/>
</dbReference>
<keyword evidence="3" id="KW-0808">Transferase</keyword>
<dbReference type="InterPro" id="IPR016181">
    <property type="entry name" value="Acyl_CoA_acyltransferase"/>
</dbReference>
<evidence type="ECO:0000313" key="3">
    <source>
        <dbReference type="EMBL" id="MBJ7316162.1"/>
    </source>
</evidence>